<dbReference type="GO" id="GO:0010608">
    <property type="term" value="P:post-transcriptional regulation of gene expression"/>
    <property type="evidence" value="ECO:0000318"/>
    <property type="project" value="GO_Central"/>
</dbReference>
<dbReference type="AlphaFoldDB" id="A0A2G3AJ47"/>
<dbReference type="GO" id="GO:0005737">
    <property type="term" value="C:cytoplasm"/>
    <property type="evidence" value="ECO:0000318"/>
    <property type="project" value="GO_Central"/>
</dbReference>
<dbReference type="InterPro" id="IPR001313">
    <property type="entry name" value="Pumilio_RNA-bd_rpt"/>
</dbReference>
<evidence type="ECO:0000256" key="2">
    <source>
        <dbReference type="ARBA" id="ARBA00022845"/>
    </source>
</evidence>
<sequence>MLESDTDAYATTSLPYGLLITRILLYYSIDLSEHLMVEVSAIYDSKIFSSIGYVLLDTEWCKKDSDKAQSDLPKHVLQHGKPHERSDIKGKLTGQIVKMSQHKYASNVVEKCLIFATPKECQVLVNEMLGSTLENEPLQSLIGLVRSYRYDKELVDPDMANADATILREAIQTKQLDNDNFLIILSTRNVHQRRAIFLYFVL</sequence>
<name>A0A2G3AJ47_CAPAN</name>
<dbReference type="PANTHER" id="PTHR12537:SF12">
    <property type="entry name" value="MATERNAL PROTEIN PUMILIO"/>
    <property type="match status" value="1"/>
</dbReference>
<keyword evidence="2" id="KW-0810">Translation regulation</keyword>
<dbReference type="Pfam" id="PF00806">
    <property type="entry name" value="PUF"/>
    <property type="match status" value="1"/>
</dbReference>
<dbReference type="Gene3D" id="1.25.10.10">
    <property type="entry name" value="Leucine-rich Repeat Variant"/>
    <property type="match status" value="1"/>
</dbReference>
<accession>A0A2G3AJ47</accession>
<dbReference type="PROSITE" id="PS50302">
    <property type="entry name" value="PUM"/>
    <property type="match status" value="1"/>
</dbReference>
<comment type="caution">
    <text evidence="5">The sequence shown here is derived from an EMBL/GenBank/DDBJ whole genome shotgun (WGS) entry which is preliminary data.</text>
</comment>
<keyword evidence="6" id="KW-1185">Reference proteome</keyword>
<reference evidence="5 6" key="2">
    <citation type="journal article" date="2017" name="Genome Biol.">
        <title>New reference genome sequences of hot pepper reveal the massive evolution of plant disease-resistance genes by retroduplication.</title>
        <authorList>
            <person name="Kim S."/>
            <person name="Park J."/>
            <person name="Yeom S.I."/>
            <person name="Kim Y.M."/>
            <person name="Seo E."/>
            <person name="Kim K.T."/>
            <person name="Kim M.S."/>
            <person name="Lee J.M."/>
            <person name="Cheong K."/>
            <person name="Shin H.S."/>
            <person name="Kim S.B."/>
            <person name="Han K."/>
            <person name="Lee J."/>
            <person name="Park M."/>
            <person name="Lee H.A."/>
            <person name="Lee H.Y."/>
            <person name="Lee Y."/>
            <person name="Oh S."/>
            <person name="Lee J.H."/>
            <person name="Choi E."/>
            <person name="Choi E."/>
            <person name="Lee S.E."/>
            <person name="Jeon J."/>
            <person name="Kim H."/>
            <person name="Choi G."/>
            <person name="Song H."/>
            <person name="Lee J."/>
            <person name="Lee S.C."/>
            <person name="Kwon J.K."/>
            <person name="Lee H.Y."/>
            <person name="Koo N."/>
            <person name="Hong Y."/>
            <person name="Kim R.W."/>
            <person name="Kang W.H."/>
            <person name="Huh J.H."/>
            <person name="Kang B.C."/>
            <person name="Yang T.J."/>
            <person name="Lee Y.H."/>
            <person name="Bennetzen J.L."/>
            <person name="Choi D."/>
        </authorList>
    </citation>
    <scope>NUCLEOTIDE SEQUENCE [LARGE SCALE GENOMIC DNA]</scope>
    <source>
        <strain evidence="6">cv. CM334</strain>
    </source>
</reference>
<dbReference type="GO" id="GO:0005544">
    <property type="term" value="F:calcium-dependent phospholipid binding"/>
    <property type="evidence" value="ECO:0007669"/>
    <property type="project" value="InterPro"/>
</dbReference>
<dbReference type="InterPro" id="IPR037104">
    <property type="entry name" value="Annexin_sf"/>
</dbReference>
<dbReference type="SUPFAM" id="SSF47874">
    <property type="entry name" value="Annexin"/>
    <property type="match status" value="1"/>
</dbReference>
<dbReference type="Gene3D" id="1.10.220.10">
    <property type="entry name" value="Annexin"/>
    <property type="match status" value="1"/>
</dbReference>
<dbReference type="STRING" id="4072.A0A2G3AJ47"/>
<dbReference type="GO" id="GO:0005509">
    <property type="term" value="F:calcium ion binding"/>
    <property type="evidence" value="ECO:0007669"/>
    <property type="project" value="InterPro"/>
</dbReference>
<dbReference type="PANTHER" id="PTHR12537">
    <property type="entry name" value="RNA BINDING PROTEIN PUMILIO-RELATED"/>
    <property type="match status" value="1"/>
</dbReference>
<evidence type="ECO:0000256" key="4">
    <source>
        <dbReference type="PROSITE-ProRule" id="PRU00317"/>
    </source>
</evidence>
<dbReference type="Proteomes" id="UP000222542">
    <property type="component" value="Unassembled WGS sequence"/>
</dbReference>
<dbReference type="SUPFAM" id="SSF48371">
    <property type="entry name" value="ARM repeat"/>
    <property type="match status" value="1"/>
</dbReference>
<protein>
    <submittedName>
        <fullName evidence="5">Uncharacterized protein</fullName>
    </submittedName>
</protein>
<evidence type="ECO:0000256" key="3">
    <source>
        <dbReference type="ARBA" id="ARBA00022884"/>
    </source>
</evidence>
<dbReference type="SMART" id="SM00025">
    <property type="entry name" value="Pumilio"/>
    <property type="match status" value="1"/>
</dbReference>
<dbReference type="Gramene" id="PHT94252">
    <property type="protein sequence ID" value="PHT94252"/>
    <property type="gene ID" value="T459_02134"/>
</dbReference>
<organism evidence="5 6">
    <name type="scientific">Capsicum annuum</name>
    <name type="common">Capsicum pepper</name>
    <dbReference type="NCBI Taxonomy" id="4072"/>
    <lineage>
        <taxon>Eukaryota</taxon>
        <taxon>Viridiplantae</taxon>
        <taxon>Streptophyta</taxon>
        <taxon>Embryophyta</taxon>
        <taxon>Tracheophyta</taxon>
        <taxon>Spermatophyta</taxon>
        <taxon>Magnoliopsida</taxon>
        <taxon>eudicotyledons</taxon>
        <taxon>Gunneridae</taxon>
        <taxon>Pentapetalae</taxon>
        <taxon>asterids</taxon>
        <taxon>lamiids</taxon>
        <taxon>Solanales</taxon>
        <taxon>Solanaceae</taxon>
        <taxon>Solanoideae</taxon>
        <taxon>Capsiceae</taxon>
        <taxon>Capsicum</taxon>
    </lineage>
</organism>
<evidence type="ECO:0000313" key="5">
    <source>
        <dbReference type="EMBL" id="PHT94252.1"/>
    </source>
</evidence>
<dbReference type="GO" id="GO:0006417">
    <property type="term" value="P:regulation of translation"/>
    <property type="evidence" value="ECO:0007669"/>
    <property type="project" value="UniProtKB-KW"/>
</dbReference>
<keyword evidence="1" id="KW-0677">Repeat</keyword>
<dbReference type="InterPro" id="IPR016024">
    <property type="entry name" value="ARM-type_fold"/>
</dbReference>
<feature type="repeat" description="Pumilio" evidence="4">
    <location>
        <begin position="91"/>
        <end position="126"/>
    </location>
</feature>
<dbReference type="GO" id="GO:0003729">
    <property type="term" value="F:mRNA binding"/>
    <property type="evidence" value="ECO:0000318"/>
    <property type="project" value="GO_Central"/>
</dbReference>
<dbReference type="EMBL" id="AYRZ02000001">
    <property type="protein sequence ID" value="PHT94252.1"/>
    <property type="molecule type" value="Genomic_DNA"/>
</dbReference>
<dbReference type="InterPro" id="IPR011989">
    <property type="entry name" value="ARM-like"/>
</dbReference>
<evidence type="ECO:0000313" key="6">
    <source>
        <dbReference type="Proteomes" id="UP000222542"/>
    </source>
</evidence>
<evidence type="ECO:0000256" key="1">
    <source>
        <dbReference type="ARBA" id="ARBA00022737"/>
    </source>
</evidence>
<reference evidence="5 6" key="1">
    <citation type="journal article" date="2014" name="Nat. Genet.">
        <title>Genome sequence of the hot pepper provides insights into the evolution of pungency in Capsicum species.</title>
        <authorList>
            <person name="Kim S."/>
            <person name="Park M."/>
            <person name="Yeom S.I."/>
            <person name="Kim Y.M."/>
            <person name="Lee J.M."/>
            <person name="Lee H.A."/>
            <person name="Seo E."/>
            <person name="Choi J."/>
            <person name="Cheong K."/>
            <person name="Kim K.T."/>
            <person name="Jung K."/>
            <person name="Lee G.W."/>
            <person name="Oh S.K."/>
            <person name="Bae C."/>
            <person name="Kim S.B."/>
            <person name="Lee H.Y."/>
            <person name="Kim S.Y."/>
            <person name="Kim M.S."/>
            <person name="Kang B.C."/>
            <person name="Jo Y.D."/>
            <person name="Yang H.B."/>
            <person name="Jeong H.J."/>
            <person name="Kang W.H."/>
            <person name="Kwon J.K."/>
            <person name="Shin C."/>
            <person name="Lim J.Y."/>
            <person name="Park J.H."/>
            <person name="Huh J.H."/>
            <person name="Kim J.S."/>
            <person name="Kim B.D."/>
            <person name="Cohen O."/>
            <person name="Paran I."/>
            <person name="Suh M.C."/>
            <person name="Lee S.B."/>
            <person name="Kim Y.K."/>
            <person name="Shin Y."/>
            <person name="Noh S.J."/>
            <person name="Park J."/>
            <person name="Seo Y.S."/>
            <person name="Kwon S.Y."/>
            <person name="Kim H.A."/>
            <person name="Park J.M."/>
            <person name="Kim H.J."/>
            <person name="Choi S.B."/>
            <person name="Bosland P.W."/>
            <person name="Reeves G."/>
            <person name="Jo S.H."/>
            <person name="Lee B.W."/>
            <person name="Cho H.T."/>
            <person name="Choi H.S."/>
            <person name="Lee M.S."/>
            <person name="Yu Y."/>
            <person name="Do Choi Y."/>
            <person name="Park B.S."/>
            <person name="van Deynze A."/>
            <person name="Ashrafi H."/>
            <person name="Hill T."/>
            <person name="Kim W.T."/>
            <person name="Pai H.S."/>
            <person name="Ahn H.K."/>
            <person name="Yeam I."/>
            <person name="Giovannoni J.J."/>
            <person name="Rose J.K."/>
            <person name="Sorensen I."/>
            <person name="Lee S.J."/>
            <person name="Kim R.W."/>
            <person name="Choi I.Y."/>
            <person name="Choi B.S."/>
            <person name="Lim J.S."/>
            <person name="Lee Y.H."/>
            <person name="Choi D."/>
        </authorList>
    </citation>
    <scope>NUCLEOTIDE SEQUENCE [LARGE SCALE GENOMIC DNA]</scope>
    <source>
        <strain evidence="6">cv. CM334</strain>
    </source>
</reference>
<proteinExistence type="predicted"/>
<gene>
    <name evidence="5" type="ORF">T459_02134</name>
</gene>
<keyword evidence="3" id="KW-0694">RNA-binding</keyword>